<name>A0A417YFM6_9BACI</name>
<organism evidence="1 2">
    <name type="scientific">Neobacillus notoginsengisoli</name>
    <dbReference type="NCBI Taxonomy" id="1578198"/>
    <lineage>
        <taxon>Bacteria</taxon>
        <taxon>Bacillati</taxon>
        <taxon>Bacillota</taxon>
        <taxon>Bacilli</taxon>
        <taxon>Bacillales</taxon>
        <taxon>Bacillaceae</taxon>
        <taxon>Neobacillus</taxon>
    </lineage>
</organism>
<gene>
    <name evidence="1" type="ORF">D1B31_22120</name>
</gene>
<proteinExistence type="predicted"/>
<reference evidence="1 2" key="1">
    <citation type="journal article" date="2017" name="Int. J. Syst. Evol. Microbiol.">
        <title>Bacillus notoginsengisoli sp. nov., a novel bacterium isolated from the rhizosphere of Panax notoginseng.</title>
        <authorList>
            <person name="Zhang M.Y."/>
            <person name="Cheng J."/>
            <person name="Cai Y."/>
            <person name="Zhang T.Y."/>
            <person name="Wu Y.Y."/>
            <person name="Manikprabhu D."/>
            <person name="Li W.J."/>
            <person name="Zhang Y.X."/>
        </authorList>
    </citation>
    <scope>NUCLEOTIDE SEQUENCE [LARGE SCALE GENOMIC DNA]</scope>
    <source>
        <strain evidence="1 2">JCM 30743</strain>
    </source>
</reference>
<keyword evidence="2" id="KW-1185">Reference proteome</keyword>
<dbReference type="AlphaFoldDB" id="A0A417YFM6"/>
<evidence type="ECO:0000313" key="1">
    <source>
        <dbReference type="EMBL" id="RHW31505.1"/>
    </source>
</evidence>
<dbReference type="Proteomes" id="UP000284416">
    <property type="component" value="Unassembled WGS sequence"/>
</dbReference>
<protein>
    <submittedName>
        <fullName evidence="1">Uncharacterized protein</fullName>
    </submittedName>
</protein>
<comment type="caution">
    <text evidence="1">The sequence shown here is derived from an EMBL/GenBank/DDBJ whole genome shotgun (WGS) entry which is preliminary data.</text>
</comment>
<accession>A0A417YFM6</accession>
<dbReference type="EMBL" id="QWEG01000022">
    <property type="protein sequence ID" value="RHW31505.1"/>
    <property type="molecule type" value="Genomic_DNA"/>
</dbReference>
<evidence type="ECO:0000313" key="2">
    <source>
        <dbReference type="Proteomes" id="UP000284416"/>
    </source>
</evidence>
<sequence length="189" mass="22772">MEGGERLHEVPGFRYDLTILMMYQHNSINEEIGLYELSRYVYARSRHRRLVENKEEYFESLYDDIAPTITHVDYATGLLYTSSSRAESTALRIIEEKERYLSLIEREDRKARMFEEEFSQLTAKEQLAIRFKYFKKHRNIRFFASERFNLIVKAAESKLCLAIQEEMIKRITESQRYKRYQLGLQLQEQ</sequence>